<keyword evidence="1" id="KW-0472">Membrane</keyword>
<reference evidence="3 4" key="1">
    <citation type="journal article" date="2019" name="Int. J. Syst. Evol. Microbiol.">
        <title>The Global Catalogue of Microorganisms (GCM) 10K type strain sequencing project: providing services to taxonomists for standard genome sequencing and annotation.</title>
        <authorList>
            <consortium name="The Broad Institute Genomics Platform"/>
            <consortium name="The Broad Institute Genome Sequencing Center for Infectious Disease"/>
            <person name="Wu L."/>
            <person name="Ma J."/>
        </authorList>
    </citation>
    <scope>NUCLEOTIDE SEQUENCE [LARGE SCALE GENOMIC DNA]</scope>
    <source>
        <strain evidence="3 4">JCM 15592</strain>
    </source>
</reference>
<proteinExistence type="predicted"/>
<protein>
    <recommendedName>
        <fullName evidence="2">Acyltransferase 3 domain-containing protein</fullName>
    </recommendedName>
</protein>
<dbReference type="RefSeq" id="WP_344082920.1">
    <property type="nucleotide sequence ID" value="NZ_BAAAPO010000023.1"/>
</dbReference>
<dbReference type="InterPro" id="IPR002656">
    <property type="entry name" value="Acyl_transf_3_dom"/>
</dbReference>
<keyword evidence="1" id="KW-1133">Transmembrane helix</keyword>
<dbReference type="Pfam" id="PF01757">
    <property type="entry name" value="Acyl_transf_3"/>
    <property type="match status" value="1"/>
</dbReference>
<feature type="transmembrane region" description="Helical" evidence="1">
    <location>
        <begin position="38"/>
        <end position="55"/>
    </location>
</feature>
<dbReference type="Proteomes" id="UP001499938">
    <property type="component" value="Unassembled WGS sequence"/>
</dbReference>
<dbReference type="PANTHER" id="PTHR23028:SF53">
    <property type="entry name" value="ACYL_TRANSF_3 DOMAIN-CONTAINING PROTEIN"/>
    <property type="match status" value="1"/>
</dbReference>
<organism evidence="3 4">
    <name type="scientific">Nostocoides veronense</name>
    <dbReference type="NCBI Taxonomy" id="330836"/>
    <lineage>
        <taxon>Bacteria</taxon>
        <taxon>Bacillati</taxon>
        <taxon>Actinomycetota</taxon>
        <taxon>Actinomycetes</taxon>
        <taxon>Micrococcales</taxon>
        <taxon>Intrasporangiaceae</taxon>
        <taxon>Nostocoides</taxon>
    </lineage>
</organism>
<evidence type="ECO:0000256" key="1">
    <source>
        <dbReference type="SAM" id="Phobius"/>
    </source>
</evidence>
<dbReference type="PANTHER" id="PTHR23028">
    <property type="entry name" value="ACETYLTRANSFERASE"/>
    <property type="match status" value="1"/>
</dbReference>
<name>A0ABN2LIZ3_9MICO</name>
<dbReference type="EMBL" id="BAAAPO010000023">
    <property type="protein sequence ID" value="GAA1790387.1"/>
    <property type="molecule type" value="Genomic_DNA"/>
</dbReference>
<keyword evidence="4" id="KW-1185">Reference proteome</keyword>
<accession>A0ABN2LIZ3</accession>
<evidence type="ECO:0000313" key="3">
    <source>
        <dbReference type="EMBL" id="GAA1790387.1"/>
    </source>
</evidence>
<evidence type="ECO:0000259" key="2">
    <source>
        <dbReference type="Pfam" id="PF01757"/>
    </source>
</evidence>
<comment type="caution">
    <text evidence="3">The sequence shown here is derived from an EMBL/GenBank/DDBJ whole genome shotgun (WGS) entry which is preliminary data.</text>
</comment>
<dbReference type="InterPro" id="IPR050879">
    <property type="entry name" value="Acyltransferase_3"/>
</dbReference>
<keyword evidence="1" id="KW-0812">Transmembrane</keyword>
<evidence type="ECO:0000313" key="4">
    <source>
        <dbReference type="Proteomes" id="UP001499938"/>
    </source>
</evidence>
<sequence>MRALAAIWIVLFHFRGSFESLAPWLAIADPVWQAGYLGVDLFFPLSGFVLAYNYADRLSSWSWHGAMAFWQNRIARVWPVHIATLHIDLVMSLVTGRMGTGLLRDSACSSPPGCCTSPSSGRVGTCCAPAGADRRLGGRLARW</sequence>
<gene>
    <name evidence="3" type="ORF">GCM10009811_14060</name>
</gene>
<feature type="domain" description="Acyltransferase 3" evidence="2">
    <location>
        <begin position="1"/>
        <end position="84"/>
    </location>
</feature>